<dbReference type="CDD" id="cd02208">
    <property type="entry name" value="cupin_RmlC-like"/>
    <property type="match status" value="1"/>
</dbReference>
<evidence type="ECO:0000313" key="3">
    <source>
        <dbReference type="Proteomes" id="UP000789833"/>
    </source>
</evidence>
<evidence type="ECO:0000313" key="2">
    <source>
        <dbReference type="EMBL" id="CAG9620441.1"/>
    </source>
</evidence>
<dbReference type="InterPro" id="IPR013096">
    <property type="entry name" value="Cupin_2"/>
</dbReference>
<accession>A0ABN8A7R4</accession>
<dbReference type="InterPro" id="IPR011051">
    <property type="entry name" value="RmlC_Cupin_sf"/>
</dbReference>
<name>A0ABN8A7R4_9BACI</name>
<comment type="caution">
    <text evidence="2">The sequence shown here is derived from an EMBL/GenBank/DDBJ whole genome shotgun (WGS) entry which is preliminary data.</text>
</comment>
<dbReference type="InterPro" id="IPR014710">
    <property type="entry name" value="RmlC-like_jellyroll"/>
</dbReference>
<keyword evidence="3" id="KW-1185">Reference proteome</keyword>
<dbReference type="Proteomes" id="UP000789833">
    <property type="component" value="Unassembled WGS sequence"/>
</dbReference>
<evidence type="ECO:0000259" key="1">
    <source>
        <dbReference type="Pfam" id="PF07883"/>
    </source>
</evidence>
<gene>
    <name evidence="2" type="ORF">BACCIP111883_01209</name>
</gene>
<proteinExistence type="predicted"/>
<sequence>MTEQEIPVGKVLTYPDGRSVTFLEQDGDILLLEHRIMKAGAMNGPHWHPELTETFSIQEGQMQFLVDGKETVLSKGETITILPNQVHQFWKIGESELVATHEIKPPGRHWQMFALTHKLEMEGKVNKKGIPLNPLWLGLAWESIDGYLAGPPKAVQRVVLGGLAKAARGLGYTF</sequence>
<dbReference type="EMBL" id="CAKJTJ010000004">
    <property type="protein sequence ID" value="CAG9620441.1"/>
    <property type="molecule type" value="Genomic_DNA"/>
</dbReference>
<dbReference type="RefSeq" id="WP_230500364.1">
    <property type="nucleotide sequence ID" value="NZ_CAKJTJ010000004.1"/>
</dbReference>
<organism evidence="2 3">
    <name type="scientific">Sutcliffiella rhizosphaerae</name>
    <dbReference type="NCBI Taxonomy" id="2880967"/>
    <lineage>
        <taxon>Bacteria</taxon>
        <taxon>Bacillati</taxon>
        <taxon>Bacillota</taxon>
        <taxon>Bacilli</taxon>
        <taxon>Bacillales</taxon>
        <taxon>Bacillaceae</taxon>
        <taxon>Sutcliffiella</taxon>
    </lineage>
</organism>
<dbReference type="SUPFAM" id="SSF51182">
    <property type="entry name" value="RmlC-like cupins"/>
    <property type="match status" value="1"/>
</dbReference>
<reference evidence="2 3" key="1">
    <citation type="submission" date="2021-10" db="EMBL/GenBank/DDBJ databases">
        <authorList>
            <person name="Criscuolo A."/>
        </authorList>
    </citation>
    <scope>NUCLEOTIDE SEQUENCE [LARGE SCALE GENOMIC DNA]</scope>
    <source>
        <strain evidence="3">CIP 111883</strain>
    </source>
</reference>
<dbReference type="Pfam" id="PF07883">
    <property type="entry name" value="Cupin_2"/>
    <property type="match status" value="1"/>
</dbReference>
<feature type="domain" description="Cupin type-2" evidence="1">
    <location>
        <begin position="36"/>
        <end position="98"/>
    </location>
</feature>
<dbReference type="Gene3D" id="2.60.120.10">
    <property type="entry name" value="Jelly Rolls"/>
    <property type="match status" value="1"/>
</dbReference>
<protein>
    <recommendedName>
        <fullName evidence="1">Cupin type-2 domain-containing protein</fullName>
    </recommendedName>
</protein>